<protein>
    <recommendedName>
        <fullName evidence="2">25S rRNA (uridine-N(3))-methyltransferase BMT5-like domain-containing protein</fullName>
    </recommendedName>
</protein>
<gene>
    <name evidence="3" type="ORF">PCOR1329_LOCUS18967</name>
</gene>
<keyword evidence="4" id="KW-1185">Reference proteome</keyword>
<evidence type="ECO:0000313" key="3">
    <source>
        <dbReference type="EMBL" id="CAK0815792.1"/>
    </source>
</evidence>
<organism evidence="3 4">
    <name type="scientific">Prorocentrum cordatum</name>
    <dbReference type="NCBI Taxonomy" id="2364126"/>
    <lineage>
        <taxon>Eukaryota</taxon>
        <taxon>Sar</taxon>
        <taxon>Alveolata</taxon>
        <taxon>Dinophyceae</taxon>
        <taxon>Prorocentrales</taxon>
        <taxon>Prorocentraceae</taxon>
        <taxon>Prorocentrum</taxon>
    </lineage>
</organism>
<dbReference type="Proteomes" id="UP001189429">
    <property type="component" value="Unassembled WGS sequence"/>
</dbReference>
<feature type="non-terminal residue" evidence="3">
    <location>
        <position position="108"/>
    </location>
</feature>
<accession>A0ABN9RD01</accession>
<feature type="region of interest" description="Disordered" evidence="1">
    <location>
        <begin position="1"/>
        <end position="39"/>
    </location>
</feature>
<proteinExistence type="predicted"/>
<feature type="domain" description="25S rRNA (uridine-N(3))-methyltransferase BMT5-like" evidence="2">
    <location>
        <begin position="52"/>
        <end position="107"/>
    </location>
</feature>
<evidence type="ECO:0000259" key="2">
    <source>
        <dbReference type="Pfam" id="PF10354"/>
    </source>
</evidence>
<dbReference type="Pfam" id="PF10354">
    <property type="entry name" value="BMT5-like"/>
    <property type="match status" value="1"/>
</dbReference>
<name>A0ABN9RD01_9DINO</name>
<feature type="non-terminal residue" evidence="3">
    <location>
        <position position="1"/>
    </location>
</feature>
<evidence type="ECO:0000256" key="1">
    <source>
        <dbReference type="SAM" id="MobiDB-lite"/>
    </source>
</evidence>
<sequence>AAAAASEPRGDGSAAPRGRGGGGEAAAAPCGDGGGLQEPPVVRLLGPECRTLTVGDGDLAFSAALADSWGHARARGLVATVYDLDTEVAKKYAAAPGRISRLREAGAE</sequence>
<dbReference type="EMBL" id="CAUYUJ010006004">
    <property type="protein sequence ID" value="CAK0815792.1"/>
    <property type="molecule type" value="Genomic_DNA"/>
</dbReference>
<reference evidence="3" key="1">
    <citation type="submission" date="2023-10" db="EMBL/GenBank/DDBJ databases">
        <authorList>
            <person name="Chen Y."/>
            <person name="Shah S."/>
            <person name="Dougan E. K."/>
            <person name="Thang M."/>
            <person name="Chan C."/>
        </authorList>
    </citation>
    <scope>NUCLEOTIDE SEQUENCE [LARGE SCALE GENOMIC DNA]</scope>
</reference>
<dbReference type="InterPro" id="IPR019446">
    <property type="entry name" value="BMT5-like"/>
</dbReference>
<evidence type="ECO:0000313" key="4">
    <source>
        <dbReference type="Proteomes" id="UP001189429"/>
    </source>
</evidence>
<comment type="caution">
    <text evidence="3">The sequence shown here is derived from an EMBL/GenBank/DDBJ whole genome shotgun (WGS) entry which is preliminary data.</text>
</comment>